<proteinExistence type="predicted"/>
<reference evidence="6" key="1">
    <citation type="submission" date="2023-07" db="EMBL/GenBank/DDBJ databases">
        <title>Description of three actinobacteria isolated from air of manufacturing shop in a pharmaceutical factory.</title>
        <authorList>
            <person name="Zhang D.-F."/>
        </authorList>
    </citation>
    <scope>NUCLEOTIDE SEQUENCE [LARGE SCALE GENOMIC DNA]</scope>
    <source>
        <strain evidence="6">CCTCC AB 207010</strain>
    </source>
</reference>
<evidence type="ECO:0000259" key="4">
    <source>
        <dbReference type="PROSITE" id="PS01124"/>
    </source>
</evidence>
<dbReference type="Pfam" id="PF01965">
    <property type="entry name" value="DJ-1_PfpI"/>
    <property type="match status" value="1"/>
</dbReference>
<keyword evidence="3" id="KW-0804">Transcription</keyword>
<protein>
    <submittedName>
        <fullName evidence="5">DJ-1/PfpI family protein</fullName>
    </submittedName>
</protein>
<feature type="domain" description="HTH araC/xylS-type" evidence="4">
    <location>
        <begin position="215"/>
        <end position="312"/>
    </location>
</feature>
<evidence type="ECO:0000256" key="1">
    <source>
        <dbReference type="ARBA" id="ARBA00023015"/>
    </source>
</evidence>
<keyword evidence="1" id="KW-0805">Transcription regulation</keyword>
<dbReference type="InterPro" id="IPR018060">
    <property type="entry name" value="HTH_AraC"/>
</dbReference>
<dbReference type="PANTHER" id="PTHR43130:SF3">
    <property type="entry name" value="HTH-TYPE TRANSCRIPTIONAL REGULATOR RV1931C"/>
    <property type="match status" value="1"/>
</dbReference>
<dbReference type="SUPFAM" id="SSF52317">
    <property type="entry name" value="Class I glutamine amidotransferase-like"/>
    <property type="match status" value="1"/>
</dbReference>
<dbReference type="RefSeq" id="WP_310535901.1">
    <property type="nucleotide sequence ID" value="NZ_BAAAOC010000008.1"/>
</dbReference>
<dbReference type="EMBL" id="JAVKGT010000001">
    <property type="protein sequence ID" value="MDR5710532.1"/>
    <property type="molecule type" value="Genomic_DNA"/>
</dbReference>
<name>A0ABU1FPF8_9MICC</name>
<dbReference type="SUPFAM" id="SSF46689">
    <property type="entry name" value="Homeodomain-like"/>
    <property type="match status" value="2"/>
</dbReference>
<dbReference type="InterPro" id="IPR009057">
    <property type="entry name" value="Homeodomain-like_sf"/>
</dbReference>
<keyword evidence="2" id="KW-0238">DNA-binding</keyword>
<dbReference type="InterPro" id="IPR018062">
    <property type="entry name" value="HTH_AraC-typ_CS"/>
</dbReference>
<dbReference type="CDD" id="cd03137">
    <property type="entry name" value="GATase1_AraC_1"/>
    <property type="match status" value="1"/>
</dbReference>
<dbReference type="Proteomes" id="UP001260872">
    <property type="component" value="Unassembled WGS sequence"/>
</dbReference>
<dbReference type="Gene3D" id="1.10.10.60">
    <property type="entry name" value="Homeodomain-like"/>
    <property type="match status" value="1"/>
</dbReference>
<dbReference type="InterPro" id="IPR052158">
    <property type="entry name" value="INH-QAR"/>
</dbReference>
<dbReference type="InterPro" id="IPR029062">
    <property type="entry name" value="Class_I_gatase-like"/>
</dbReference>
<dbReference type="PROSITE" id="PS01124">
    <property type="entry name" value="HTH_ARAC_FAMILY_2"/>
    <property type="match status" value="1"/>
</dbReference>
<evidence type="ECO:0000256" key="3">
    <source>
        <dbReference type="ARBA" id="ARBA00023163"/>
    </source>
</evidence>
<accession>A0ABU1FPF8</accession>
<gene>
    <name evidence="5" type="ORF">RH857_00040</name>
</gene>
<comment type="caution">
    <text evidence="5">The sequence shown here is derived from an EMBL/GenBank/DDBJ whole genome shotgun (WGS) entry which is preliminary data.</text>
</comment>
<keyword evidence="6" id="KW-1185">Reference proteome</keyword>
<dbReference type="Pfam" id="PF12833">
    <property type="entry name" value="HTH_18"/>
    <property type="match status" value="1"/>
</dbReference>
<sequence>MAKHRIVFLVFQGVKHLDVAGPAEVFAEATRLGAEYDLTYVSPNGDEVGTSVGLHLQAGSAALNVATAGTVVIPGGDSLPRGALSAELRSATAHLVSVADRVASVCTGAFLLASVGALEGRRATTHWAHAALLARVSPGVEVISDALFLQDGKFHTSAGVSSGIDLALSIVEADHGPELARQVAQQLVVYMRRPDGQSQFSTLLELSRGTGESVKRIVQSVSAHPQGNYGTHELAKMAGVSSRHLTRLFQAELGMTPAKCVERIRLETAKALLLQGEAVAAAAERSGFQTPETLRRVFVHRLGMPPSAFRERFASTGSTSKWSPVD</sequence>
<dbReference type="PROSITE" id="PS00041">
    <property type="entry name" value="HTH_ARAC_FAMILY_1"/>
    <property type="match status" value="1"/>
</dbReference>
<dbReference type="PANTHER" id="PTHR43130">
    <property type="entry name" value="ARAC-FAMILY TRANSCRIPTIONAL REGULATOR"/>
    <property type="match status" value="1"/>
</dbReference>
<dbReference type="SMART" id="SM00342">
    <property type="entry name" value="HTH_ARAC"/>
    <property type="match status" value="1"/>
</dbReference>
<dbReference type="InterPro" id="IPR002818">
    <property type="entry name" value="DJ-1/PfpI"/>
</dbReference>
<dbReference type="Gene3D" id="3.40.50.880">
    <property type="match status" value="1"/>
</dbReference>
<evidence type="ECO:0000313" key="6">
    <source>
        <dbReference type="Proteomes" id="UP001260872"/>
    </source>
</evidence>
<organism evidence="5 6">
    <name type="scientific">Nesterenkonia flava</name>
    <dbReference type="NCBI Taxonomy" id="469799"/>
    <lineage>
        <taxon>Bacteria</taxon>
        <taxon>Bacillati</taxon>
        <taxon>Actinomycetota</taxon>
        <taxon>Actinomycetes</taxon>
        <taxon>Micrococcales</taxon>
        <taxon>Micrococcaceae</taxon>
        <taxon>Nesterenkonia</taxon>
    </lineage>
</organism>
<evidence type="ECO:0000313" key="5">
    <source>
        <dbReference type="EMBL" id="MDR5710532.1"/>
    </source>
</evidence>
<evidence type="ECO:0000256" key="2">
    <source>
        <dbReference type="ARBA" id="ARBA00023125"/>
    </source>
</evidence>